<keyword evidence="4" id="KW-1185">Reference proteome</keyword>
<reference evidence="3 4" key="1">
    <citation type="submission" date="2021-07" db="EMBL/GenBank/DDBJ databases">
        <title>Actinomadura sp. PM05-2 isolated from lichen.</title>
        <authorList>
            <person name="Somphong A."/>
            <person name="Phongsopitanun W."/>
            <person name="Tanasupawat S."/>
            <person name="Peongsungnone V."/>
        </authorList>
    </citation>
    <scope>NUCLEOTIDE SEQUENCE [LARGE SCALE GENOMIC DNA]</scope>
    <source>
        <strain evidence="3 4">PM05-2</strain>
    </source>
</reference>
<keyword evidence="2" id="KW-0472">Membrane</keyword>
<gene>
    <name evidence="3" type="ORF">K1Y72_22095</name>
</gene>
<feature type="transmembrane region" description="Helical" evidence="2">
    <location>
        <begin position="84"/>
        <end position="104"/>
    </location>
</feature>
<protein>
    <submittedName>
        <fullName evidence="3">Uncharacterized protein</fullName>
    </submittedName>
</protein>
<keyword evidence="2" id="KW-0812">Transmembrane</keyword>
<organism evidence="3 4">
    <name type="scientific">Actinomadura parmotrematis</name>
    <dbReference type="NCBI Taxonomy" id="2864039"/>
    <lineage>
        <taxon>Bacteria</taxon>
        <taxon>Bacillati</taxon>
        <taxon>Actinomycetota</taxon>
        <taxon>Actinomycetes</taxon>
        <taxon>Streptosporangiales</taxon>
        <taxon>Thermomonosporaceae</taxon>
        <taxon>Actinomadura</taxon>
    </lineage>
</organism>
<dbReference type="EMBL" id="JAIBOA010000014">
    <property type="protein sequence ID" value="MBW8485091.1"/>
    <property type="molecule type" value="Genomic_DNA"/>
</dbReference>
<evidence type="ECO:0000256" key="2">
    <source>
        <dbReference type="SAM" id="Phobius"/>
    </source>
</evidence>
<proteinExistence type="predicted"/>
<feature type="region of interest" description="Disordered" evidence="1">
    <location>
        <begin position="1"/>
        <end position="79"/>
    </location>
</feature>
<keyword evidence="2" id="KW-1133">Transmembrane helix</keyword>
<name>A0ABS7FXE9_9ACTN</name>
<dbReference type="Proteomes" id="UP000774570">
    <property type="component" value="Unassembled WGS sequence"/>
</dbReference>
<evidence type="ECO:0000313" key="4">
    <source>
        <dbReference type="Proteomes" id="UP000774570"/>
    </source>
</evidence>
<comment type="caution">
    <text evidence="3">The sequence shown here is derived from an EMBL/GenBank/DDBJ whole genome shotgun (WGS) entry which is preliminary data.</text>
</comment>
<sequence length="427" mass="43935">MSVEHGGTPPASSGQPPQQRPQPFPPQQAMSPRQALAPQGPPAGQWASPDHPRQYDHPQQYGPPQQPPPPRQEYAPPSRRRRTIVLAAGAAVLLAGASAGVYAVTRDSGHGDREAAAPGKPGPAWAKDAAAALLAAPGVAYTGALPSKAGPMALSLRVTRAGSATGTLTAGGHRAALVTVDGTTYIKADARFWRTYGGETAQPGNYAGRWTKAPASLFDLDVRDVLAPSAVARLLTRTAASGHRVRTARADYTVSAAAPYRLAGVRTAGHGDPALTVAEVPDGAALRAELRSRVAALGGAVDAGLRFTVGRPAFQNCNENTSGCTVRVPVTLSAPTDGVPSGARAALRATIVSGTRALGSCTASAAVPAGRSLTLGCTVTGKAWRTWMERALDTPGSHPYRATARVVGEAVAPGGVTDLLNRVDRER</sequence>
<evidence type="ECO:0000256" key="1">
    <source>
        <dbReference type="SAM" id="MobiDB-lite"/>
    </source>
</evidence>
<accession>A0ABS7FXE9</accession>
<evidence type="ECO:0000313" key="3">
    <source>
        <dbReference type="EMBL" id="MBW8485091.1"/>
    </source>
</evidence>
<dbReference type="RefSeq" id="WP_220168317.1">
    <property type="nucleotide sequence ID" value="NZ_JAIBOA010000014.1"/>
</dbReference>